<name>L8NZQ2_STRVR</name>
<dbReference type="Proteomes" id="UP000011205">
    <property type="component" value="Unassembled WGS sequence"/>
</dbReference>
<evidence type="ECO:0000313" key="1">
    <source>
        <dbReference type="EMBL" id="ELS50771.1"/>
    </source>
</evidence>
<dbReference type="PATRIC" id="fig|1160705.3.peg.8167"/>
<gene>
    <name evidence="1" type="ORF">STVIR_8267</name>
</gene>
<dbReference type="AlphaFoldDB" id="L8NZQ2"/>
<sequence length="59" mass="5822">MMIAACLGSGARDADAVPGRSATAADYVSASDDTVTDRIATVSTATLILSSSSPPPPPD</sequence>
<protein>
    <submittedName>
        <fullName evidence="1">Uncharacterized protein</fullName>
    </submittedName>
</protein>
<dbReference type="EMBL" id="AMLP01000264">
    <property type="protein sequence ID" value="ELS50771.1"/>
    <property type="molecule type" value="Genomic_DNA"/>
</dbReference>
<accession>L8NZQ2</accession>
<evidence type="ECO:0000313" key="2">
    <source>
        <dbReference type="Proteomes" id="UP000011205"/>
    </source>
</evidence>
<organism evidence="1 2">
    <name type="scientific">Streptomyces viridochromogenes Tue57</name>
    <dbReference type="NCBI Taxonomy" id="1160705"/>
    <lineage>
        <taxon>Bacteria</taxon>
        <taxon>Bacillati</taxon>
        <taxon>Actinomycetota</taxon>
        <taxon>Actinomycetes</taxon>
        <taxon>Kitasatosporales</taxon>
        <taxon>Streptomycetaceae</taxon>
        <taxon>Streptomyces</taxon>
    </lineage>
</organism>
<comment type="caution">
    <text evidence="1">The sequence shown here is derived from an EMBL/GenBank/DDBJ whole genome shotgun (WGS) entry which is preliminary data.</text>
</comment>
<proteinExistence type="predicted"/>
<reference evidence="1 2" key="1">
    <citation type="journal article" date="2013" name="Genome Announc.">
        <title>Draft Genome Sequence of Streptomyces viridochromogenes Strain Tu57, Producer of Avilamycin.</title>
        <authorList>
            <person name="Gruning B.A."/>
            <person name="Erxleben A."/>
            <person name="Hahnlein A."/>
            <person name="Gunther S."/>
        </authorList>
    </citation>
    <scope>NUCLEOTIDE SEQUENCE [LARGE SCALE GENOMIC DNA]</scope>
    <source>
        <strain evidence="1 2">Tue57</strain>
    </source>
</reference>